<dbReference type="InterPro" id="IPR035999">
    <property type="entry name" value="Sec7_dom_sf"/>
</dbReference>
<dbReference type="InterPro" id="IPR023394">
    <property type="entry name" value="Sec7_C_sf"/>
</dbReference>
<feature type="region of interest" description="Disordered" evidence="2">
    <location>
        <begin position="295"/>
        <end position="533"/>
    </location>
</feature>
<dbReference type="EMBL" id="JAEPRB010000288">
    <property type="protein sequence ID" value="KAG2217575.1"/>
    <property type="molecule type" value="Genomic_DNA"/>
</dbReference>
<feature type="compositionally biased region" description="Basic and acidic residues" evidence="2">
    <location>
        <begin position="340"/>
        <end position="350"/>
    </location>
</feature>
<dbReference type="Pfam" id="PF15410">
    <property type="entry name" value="PH_9"/>
    <property type="match status" value="1"/>
</dbReference>
<reference evidence="5 6" key="1">
    <citation type="submission" date="2020-12" db="EMBL/GenBank/DDBJ databases">
        <title>Metabolic potential, ecology and presence of endohyphal bacteria is reflected in genomic diversity of Mucoromycotina.</title>
        <authorList>
            <person name="Muszewska A."/>
            <person name="Okrasinska A."/>
            <person name="Steczkiewicz K."/>
            <person name="Drgas O."/>
            <person name="Orlowska M."/>
            <person name="Perlinska-Lenart U."/>
            <person name="Aleksandrzak-Piekarczyk T."/>
            <person name="Szatraj K."/>
            <person name="Zielenkiewicz U."/>
            <person name="Pilsyk S."/>
            <person name="Malc E."/>
            <person name="Mieczkowski P."/>
            <person name="Kruszewska J.S."/>
            <person name="Biernat P."/>
            <person name="Pawlowska J."/>
        </authorList>
    </citation>
    <scope>NUCLEOTIDE SEQUENCE [LARGE SCALE GENOMIC DNA]</scope>
    <source>
        <strain evidence="5 6">CBS 142.35</strain>
    </source>
</reference>
<dbReference type="PANTHER" id="PTHR10663">
    <property type="entry name" value="GUANYL-NUCLEOTIDE EXCHANGE FACTOR"/>
    <property type="match status" value="1"/>
</dbReference>
<dbReference type="Gene3D" id="1.10.1000.11">
    <property type="entry name" value="Arf Nucleotide-binding Site Opener,domain 2"/>
    <property type="match status" value="1"/>
</dbReference>
<keyword evidence="1" id="KW-0175">Coiled coil</keyword>
<feature type="compositionally biased region" description="Basic and acidic residues" evidence="2">
    <location>
        <begin position="565"/>
        <end position="595"/>
    </location>
</feature>
<dbReference type="GO" id="GO:0005085">
    <property type="term" value="F:guanyl-nucleotide exchange factor activity"/>
    <property type="evidence" value="ECO:0007669"/>
    <property type="project" value="InterPro"/>
</dbReference>
<dbReference type="Pfam" id="PF01369">
    <property type="entry name" value="Sec7"/>
    <property type="match status" value="1"/>
</dbReference>
<feature type="compositionally biased region" description="Pro residues" evidence="2">
    <location>
        <begin position="475"/>
        <end position="488"/>
    </location>
</feature>
<feature type="compositionally biased region" description="Polar residues" evidence="2">
    <location>
        <begin position="44"/>
        <end position="57"/>
    </location>
</feature>
<feature type="domain" description="PH" evidence="3">
    <location>
        <begin position="878"/>
        <end position="1033"/>
    </location>
</feature>
<dbReference type="SUPFAM" id="SSF50729">
    <property type="entry name" value="PH domain-like"/>
    <property type="match status" value="1"/>
</dbReference>
<evidence type="ECO:0000256" key="1">
    <source>
        <dbReference type="SAM" id="Coils"/>
    </source>
</evidence>
<feature type="compositionally biased region" description="Polar residues" evidence="2">
    <location>
        <begin position="424"/>
        <end position="442"/>
    </location>
</feature>
<feature type="compositionally biased region" description="Low complexity" evidence="2">
    <location>
        <begin position="81"/>
        <end position="91"/>
    </location>
</feature>
<feature type="compositionally biased region" description="Pro residues" evidence="2">
    <location>
        <begin position="71"/>
        <end position="80"/>
    </location>
</feature>
<dbReference type="SMART" id="SM00233">
    <property type="entry name" value="PH"/>
    <property type="match status" value="1"/>
</dbReference>
<dbReference type="CDD" id="cd00171">
    <property type="entry name" value="Sec7"/>
    <property type="match status" value="1"/>
</dbReference>
<evidence type="ECO:0000256" key="2">
    <source>
        <dbReference type="SAM" id="MobiDB-lite"/>
    </source>
</evidence>
<dbReference type="PROSITE" id="PS50190">
    <property type="entry name" value="SEC7"/>
    <property type="match status" value="1"/>
</dbReference>
<evidence type="ECO:0008006" key="7">
    <source>
        <dbReference type="Google" id="ProtNLM"/>
    </source>
</evidence>
<feature type="compositionally biased region" description="Pro residues" evidence="2">
    <location>
        <begin position="92"/>
        <end position="107"/>
    </location>
</feature>
<comment type="caution">
    <text evidence="5">The sequence shown here is derived from an EMBL/GenBank/DDBJ whole genome shotgun (WGS) entry which is preliminary data.</text>
</comment>
<dbReference type="Gene3D" id="2.30.29.30">
    <property type="entry name" value="Pleckstrin-homology domain (PH domain)/Phosphotyrosine-binding domain (PTB)"/>
    <property type="match status" value="1"/>
</dbReference>
<dbReference type="PROSITE" id="PS50003">
    <property type="entry name" value="PH_DOMAIN"/>
    <property type="match status" value="1"/>
</dbReference>
<accession>A0A8H7RVS6</accession>
<feature type="compositionally biased region" description="Acidic residues" evidence="2">
    <location>
        <begin position="306"/>
        <end position="330"/>
    </location>
</feature>
<feature type="compositionally biased region" description="Low complexity" evidence="2">
    <location>
        <begin position="121"/>
        <end position="144"/>
    </location>
</feature>
<dbReference type="GO" id="GO:0032012">
    <property type="term" value="P:regulation of ARF protein signal transduction"/>
    <property type="evidence" value="ECO:0007669"/>
    <property type="project" value="InterPro"/>
</dbReference>
<sequence>MMDDSPRVRPISVGVDGRIASRTPNPHNIPLAPAPHHSQKRGNNHVTGSQDSLNISGIPNDLIIRPTASRRPPPPLPTPTPANTTTHIPTPTSIPIPTVAPPTPPPSNGKEASVNGTTPPTTATLQKQQQYQQSQLSTSSSSKKAYSIYSTFGHDAYNSGSSESAIHIVKEERQQQRQQQRRSELPTTSSVPPPLPSSSSQKKQISLTRHESMNTSHFPPPPSDNLAQIVANNMQRKPGRVATTTYKDSLEPASVTVVETSSIDSFNTIETMEEDRTGFRRDSLCDPIMSAIKEEPTTMITASSDTSDDSEEDEDEDDDEEEEEDEDDVFVDATGYSQDDIERERGENKLSKRLSGGHFGSAGGLMLATAAAETANMPKHQKRKSRPPPEDIAQAMLNWKRHSGSGANKRMSGISAIAKWASENGGNKSTEGQEGELTSTDKQTSRDKAAEALSGSNNRMNTNPTPPPEEKPLSITPPPPPISTPTPTPTTIQKVIQQEPQPQKQLEQPQKQLEQPQKQLEQPQKPEHHQRDRSLSILSDDFSKSLDDAWNDPDPGIAQVLDPRLSPEPEEDRKPIPSKKHTDQETQEAAHHLWNEDDVIAPREKIAEWLGQGKSFNNDVLVHYMKNFQFSHMRLDSAFRKLCSKLYFKAEAQQIDRILEVFAGRYWSCNPRSILKSADVVYAVVYSVLLLNTDLHVAQGNYSRMTRQEFIRNTMAAVHDQQSVCIEIEKGSPEFSREWELEVESYLKELYTSVKQYQILQPLTRKSSIQESPEKRGSILGGKRVVGLKRSVGSIIRRSARESMLFPEEVQPRTSSSSGPRPSSPLPRSPRRESFSSISSATSFGSRAARVSTLSPTFQPMISFMDTHGSSLFANEPPYIKEGVVMRKHLLENATHKARHRDWKECLLVVTEGELKMYALQSSNNNGDMDRRNMLRSSSASFANLADSLSKTTSPTSTSFGGATENKWASHSQLIGSIALNHTLSNVLPPPGYNRQRPHVFAIQQPDGGVYLFQASSLDQVNQWVQTCNYWAARQSKEPLAGGVSNMEYGWGTCLQDVIMNLDTDEAEVHGQQFQDPDAISIFDWRPPSSPLVSSTLNEKEQYQTLQKHLKALDNEIDNHRELKTRMIAKFPSRSQNHVKAMHNWEAKSKYLLHDIIKYQNYCDALEKSIQIQEQHQKALDGSEKLQQEDEDNINNIHEIQLDYHQTDVDLVKEISDQLRLVF</sequence>
<feature type="region of interest" description="Disordered" evidence="2">
    <location>
        <begin position="546"/>
        <end position="595"/>
    </location>
</feature>
<evidence type="ECO:0000313" key="5">
    <source>
        <dbReference type="EMBL" id="KAG2217575.1"/>
    </source>
</evidence>
<feature type="region of interest" description="Disordered" evidence="2">
    <location>
        <begin position="172"/>
        <end position="226"/>
    </location>
</feature>
<keyword evidence="6" id="KW-1185">Reference proteome</keyword>
<evidence type="ECO:0000259" key="4">
    <source>
        <dbReference type="PROSITE" id="PS50190"/>
    </source>
</evidence>
<feature type="region of interest" description="Disordered" evidence="2">
    <location>
        <begin position="803"/>
        <end position="840"/>
    </location>
</feature>
<evidence type="ECO:0000259" key="3">
    <source>
        <dbReference type="PROSITE" id="PS50003"/>
    </source>
</evidence>
<organism evidence="5 6">
    <name type="scientific">Circinella minor</name>
    <dbReference type="NCBI Taxonomy" id="1195481"/>
    <lineage>
        <taxon>Eukaryota</taxon>
        <taxon>Fungi</taxon>
        <taxon>Fungi incertae sedis</taxon>
        <taxon>Mucoromycota</taxon>
        <taxon>Mucoromycotina</taxon>
        <taxon>Mucoromycetes</taxon>
        <taxon>Mucorales</taxon>
        <taxon>Lichtheimiaceae</taxon>
        <taxon>Circinella</taxon>
    </lineage>
</organism>
<dbReference type="InterPro" id="IPR001849">
    <property type="entry name" value="PH_domain"/>
</dbReference>
<feature type="compositionally biased region" description="Polar residues" evidence="2">
    <location>
        <begin position="201"/>
        <end position="217"/>
    </location>
</feature>
<feature type="compositionally biased region" description="Low complexity" evidence="2">
    <location>
        <begin position="497"/>
        <end position="523"/>
    </location>
</feature>
<dbReference type="InterPro" id="IPR041681">
    <property type="entry name" value="PH_9"/>
</dbReference>
<feature type="compositionally biased region" description="Basic and acidic residues" evidence="2">
    <location>
        <begin position="524"/>
        <end position="533"/>
    </location>
</feature>
<feature type="coiled-coil region" evidence="1">
    <location>
        <begin position="1096"/>
        <end position="1130"/>
    </location>
</feature>
<dbReference type="InterPro" id="IPR011993">
    <property type="entry name" value="PH-like_dom_sf"/>
</dbReference>
<proteinExistence type="predicted"/>
<gene>
    <name evidence="5" type="ORF">INT45_004928</name>
</gene>
<protein>
    <recommendedName>
        <fullName evidence="7">SEC7 domain-containing protein</fullName>
    </recommendedName>
</protein>
<name>A0A8H7RVS6_9FUNG</name>
<dbReference type="Proteomes" id="UP000646827">
    <property type="component" value="Unassembled WGS sequence"/>
</dbReference>
<dbReference type="SUPFAM" id="SSF48425">
    <property type="entry name" value="Sec7 domain"/>
    <property type="match status" value="1"/>
</dbReference>
<dbReference type="SMART" id="SM00222">
    <property type="entry name" value="Sec7"/>
    <property type="match status" value="1"/>
</dbReference>
<dbReference type="InterPro" id="IPR000904">
    <property type="entry name" value="Sec7_dom"/>
</dbReference>
<dbReference type="AlphaFoldDB" id="A0A8H7RVS6"/>
<feature type="region of interest" description="Disordered" evidence="2">
    <location>
        <begin position="1"/>
        <end position="144"/>
    </location>
</feature>
<dbReference type="OrthoDB" id="2157641at2759"/>
<feature type="domain" description="SEC7" evidence="4">
    <location>
        <begin position="552"/>
        <end position="757"/>
    </location>
</feature>
<evidence type="ECO:0000313" key="6">
    <source>
        <dbReference type="Proteomes" id="UP000646827"/>
    </source>
</evidence>
<feature type="compositionally biased region" description="Low complexity" evidence="2">
    <location>
        <begin position="812"/>
        <end position="821"/>
    </location>
</feature>